<dbReference type="SUPFAM" id="SSF52540">
    <property type="entry name" value="P-loop containing nucleoside triphosphate hydrolases"/>
    <property type="match status" value="1"/>
</dbReference>
<accession>A0A365YAE0</accession>
<dbReference type="PROSITE" id="PS50043">
    <property type="entry name" value="HTH_LUXR_2"/>
    <property type="match status" value="1"/>
</dbReference>
<evidence type="ECO:0000256" key="4">
    <source>
        <dbReference type="SAM" id="MobiDB-lite"/>
    </source>
</evidence>
<dbReference type="Proteomes" id="UP000252167">
    <property type="component" value="Unassembled WGS sequence"/>
</dbReference>
<dbReference type="Pfam" id="PF00196">
    <property type="entry name" value="GerE"/>
    <property type="match status" value="1"/>
</dbReference>
<dbReference type="AlphaFoldDB" id="A0A365YAE0"/>
<dbReference type="SUPFAM" id="SSF46894">
    <property type="entry name" value="C-terminal effector domain of the bipartite response regulators"/>
    <property type="match status" value="1"/>
</dbReference>
<dbReference type="InterPro" id="IPR027417">
    <property type="entry name" value="P-loop_NTPase"/>
</dbReference>
<dbReference type="GO" id="GO:0003677">
    <property type="term" value="F:DNA binding"/>
    <property type="evidence" value="ECO:0007669"/>
    <property type="project" value="UniProtKB-KW"/>
</dbReference>
<gene>
    <name evidence="6" type="ORF">C1H84_14730</name>
</gene>
<organism evidence="6 7">
    <name type="scientific">Glutamicibacter soli</name>
    <dbReference type="NCBI Taxonomy" id="453836"/>
    <lineage>
        <taxon>Bacteria</taxon>
        <taxon>Bacillati</taxon>
        <taxon>Actinomycetota</taxon>
        <taxon>Actinomycetes</taxon>
        <taxon>Micrococcales</taxon>
        <taxon>Micrococcaceae</taxon>
        <taxon>Glutamicibacter</taxon>
    </lineage>
</organism>
<dbReference type="SMART" id="SM00421">
    <property type="entry name" value="HTH_LUXR"/>
    <property type="match status" value="1"/>
</dbReference>
<dbReference type="InterPro" id="IPR036388">
    <property type="entry name" value="WH-like_DNA-bd_sf"/>
</dbReference>
<feature type="region of interest" description="Disordered" evidence="4">
    <location>
        <begin position="655"/>
        <end position="675"/>
    </location>
</feature>
<dbReference type="InterPro" id="IPR000792">
    <property type="entry name" value="Tscrpt_reg_LuxR_C"/>
</dbReference>
<evidence type="ECO:0000256" key="1">
    <source>
        <dbReference type="ARBA" id="ARBA00023015"/>
    </source>
</evidence>
<dbReference type="PRINTS" id="PR00038">
    <property type="entry name" value="HTHLUXR"/>
</dbReference>
<dbReference type="CDD" id="cd06170">
    <property type="entry name" value="LuxR_C_like"/>
    <property type="match status" value="1"/>
</dbReference>
<dbReference type="GO" id="GO:0006355">
    <property type="term" value="P:regulation of DNA-templated transcription"/>
    <property type="evidence" value="ECO:0007669"/>
    <property type="project" value="InterPro"/>
</dbReference>
<feature type="domain" description="HTH luxR-type" evidence="5">
    <location>
        <begin position="822"/>
        <end position="887"/>
    </location>
</feature>
<sequence>MNAIDYKSRRKSSEYQDLLHVVSTPEPSGALVLGGVGMGKTSLVDAVMTSTGLSEPAMTLYCSPTLAAVPYGVLSPYLDALASVDEPVQVLREINHVLASVPDSDQPRIVVVEDAQYLDAQSCFVLSTLMENAAIKLIALGAGVLESESIVGQLAQSPLMSTIVVQPLDVSGIRTVAESMLGGTLSESSVGTIHRLSGGNPSFVEALIASSLEQGLLIQDKEMDYGPSAPQGIWLLSQDTIGVDSRLTNLVSEIQRLSTEDERRTLELLALGGPAPKLVLDGGRLEYRRMIDAGQLHELPDDTVALASELHRRVLRLMVPAQRSAELYDSWQQCTSELGMEQSASHVLWGLEVGQSFPTERILDAASSALDEGNYPLAWELCRAGNVAHSSGHGALFEADVLLGLGRFESARNILLRFVGTAKAPHLLTSAFSQLLVVVTNLGNNLPLMRDYIQQWKEWVSSLPSDAESAKAVMDQQFAQQLLDLWVRVNSIDGQFPEAKEFERIINDPNFPDEGQIIARLMYCDAESVVGHSERALSIAQEAIELIADAPKTRALYETRLMFLQCWNLLQLGENQKAQQLLDTYRYGGERFGVQHQGAVVLMLGLSDLLQGRNQSALRRFAEAVTELRFGDPAQVLTFARNLHAMAHELGGSLGTGTASGALESKPEPPELMGETPSRQRVFARASAATIGRPQGSEKLKDFPVFERMALAHKISHLPDEELAGSKDLRRLIELCDEHEGTKSQLLLQLSKYRAQSEPQPLEELAQKAFRSQEVLIGVEALARAAVRYSEAGESRTCGTLLRQASRVVNEQRINPNKYVARALALTELTAREAEIVQLALSGKNNAQIARVLTVSQRTVEGHLYRVFSKLGISERSELVVAELDFGTAQ</sequence>
<evidence type="ECO:0000313" key="7">
    <source>
        <dbReference type="Proteomes" id="UP000252167"/>
    </source>
</evidence>
<dbReference type="Gene3D" id="1.10.10.10">
    <property type="entry name" value="Winged helix-like DNA-binding domain superfamily/Winged helix DNA-binding domain"/>
    <property type="match status" value="1"/>
</dbReference>
<keyword evidence="3" id="KW-0804">Transcription</keyword>
<proteinExistence type="predicted"/>
<dbReference type="InterPro" id="IPR016032">
    <property type="entry name" value="Sig_transdc_resp-reg_C-effctor"/>
</dbReference>
<dbReference type="EMBL" id="POAF01000007">
    <property type="protein sequence ID" value="RBL99664.1"/>
    <property type="molecule type" value="Genomic_DNA"/>
</dbReference>
<dbReference type="PANTHER" id="PTHR44688">
    <property type="entry name" value="DNA-BINDING TRANSCRIPTIONAL ACTIVATOR DEVR_DOSR"/>
    <property type="match status" value="1"/>
</dbReference>
<name>A0A365YAE0_9MICC</name>
<dbReference type="PROSITE" id="PS00622">
    <property type="entry name" value="HTH_LUXR_1"/>
    <property type="match status" value="1"/>
</dbReference>
<evidence type="ECO:0000259" key="5">
    <source>
        <dbReference type="PROSITE" id="PS50043"/>
    </source>
</evidence>
<keyword evidence="2" id="KW-0238">DNA-binding</keyword>
<protein>
    <recommendedName>
        <fullName evidence="5">HTH luxR-type domain-containing protein</fullName>
    </recommendedName>
</protein>
<keyword evidence="1" id="KW-0805">Transcription regulation</keyword>
<evidence type="ECO:0000256" key="3">
    <source>
        <dbReference type="ARBA" id="ARBA00023163"/>
    </source>
</evidence>
<keyword evidence="7" id="KW-1185">Reference proteome</keyword>
<evidence type="ECO:0000313" key="6">
    <source>
        <dbReference type="EMBL" id="RBL99664.1"/>
    </source>
</evidence>
<comment type="caution">
    <text evidence="6">The sequence shown here is derived from an EMBL/GenBank/DDBJ whole genome shotgun (WGS) entry which is preliminary data.</text>
</comment>
<dbReference type="RefSeq" id="WP_113607816.1">
    <property type="nucleotide sequence ID" value="NZ_POAF01000007.1"/>
</dbReference>
<reference evidence="6 7" key="1">
    <citation type="submission" date="2018-01" db="EMBL/GenBank/DDBJ databases">
        <title>Glutamicibacter soli strain NHPC-3 Whole genome sequence and assembly.</title>
        <authorList>
            <person name="Choudhury P."/>
            <person name="Gupta D."/>
            <person name="Sengupta K."/>
            <person name="Jawed A."/>
            <person name="Sultana N."/>
            <person name="Saha P."/>
        </authorList>
    </citation>
    <scope>NUCLEOTIDE SEQUENCE [LARGE SCALE GENOMIC DNA]</scope>
    <source>
        <strain evidence="6 7">NHPC-3</strain>
    </source>
</reference>
<dbReference type="PANTHER" id="PTHR44688:SF16">
    <property type="entry name" value="DNA-BINDING TRANSCRIPTIONAL ACTIVATOR DEVR_DOSR"/>
    <property type="match status" value="1"/>
</dbReference>
<evidence type="ECO:0000256" key="2">
    <source>
        <dbReference type="ARBA" id="ARBA00023125"/>
    </source>
</evidence>